<keyword evidence="3" id="KW-1185">Reference proteome</keyword>
<dbReference type="Proteomes" id="UP000237481">
    <property type="component" value="Unassembled WGS sequence"/>
</dbReference>
<dbReference type="OrthoDB" id="4181307at2759"/>
<dbReference type="PANTHER" id="PTHR42051:SF1">
    <property type="entry name" value="MEIOTICALLY UP-REGULATED PROTEIN PB1A10.08"/>
    <property type="match status" value="1"/>
</dbReference>
<organism evidence="2 3">
    <name type="scientific">Tolypocladium paradoxum</name>
    <dbReference type="NCBI Taxonomy" id="94208"/>
    <lineage>
        <taxon>Eukaryota</taxon>
        <taxon>Fungi</taxon>
        <taxon>Dikarya</taxon>
        <taxon>Ascomycota</taxon>
        <taxon>Pezizomycotina</taxon>
        <taxon>Sordariomycetes</taxon>
        <taxon>Hypocreomycetidae</taxon>
        <taxon>Hypocreales</taxon>
        <taxon>Ophiocordycipitaceae</taxon>
        <taxon>Tolypocladium</taxon>
    </lineage>
</organism>
<gene>
    <name evidence="2" type="ORF">TPAR_06690</name>
</gene>
<feature type="compositionally biased region" description="Low complexity" evidence="1">
    <location>
        <begin position="124"/>
        <end position="139"/>
    </location>
</feature>
<feature type="region of interest" description="Disordered" evidence="1">
    <location>
        <begin position="455"/>
        <end position="512"/>
    </location>
</feature>
<evidence type="ECO:0000256" key="1">
    <source>
        <dbReference type="SAM" id="MobiDB-lite"/>
    </source>
</evidence>
<reference evidence="2 3" key="1">
    <citation type="submission" date="2018-01" db="EMBL/GenBank/DDBJ databases">
        <title>Harnessing the power of phylogenomics to disentangle the directionality and signatures of interkingdom host jumping in the parasitic fungal genus Tolypocladium.</title>
        <authorList>
            <person name="Quandt C.A."/>
            <person name="Patterson W."/>
            <person name="Spatafora J.W."/>
        </authorList>
    </citation>
    <scope>NUCLEOTIDE SEQUENCE [LARGE SCALE GENOMIC DNA]</scope>
    <source>
        <strain evidence="2 3">NRBC 100945</strain>
    </source>
</reference>
<feature type="region of interest" description="Disordered" evidence="1">
    <location>
        <begin position="86"/>
        <end position="213"/>
    </location>
</feature>
<dbReference type="PANTHER" id="PTHR42051">
    <property type="entry name" value="MEIOTICALLY UP-REGULATED PROTEIN PB1A10.08"/>
    <property type="match status" value="1"/>
</dbReference>
<evidence type="ECO:0000313" key="3">
    <source>
        <dbReference type="Proteomes" id="UP000237481"/>
    </source>
</evidence>
<feature type="compositionally biased region" description="Low complexity" evidence="1">
    <location>
        <begin position="183"/>
        <end position="195"/>
    </location>
</feature>
<feature type="compositionally biased region" description="Low complexity" evidence="1">
    <location>
        <begin position="14"/>
        <end position="27"/>
    </location>
</feature>
<feature type="compositionally biased region" description="Low complexity" evidence="1">
    <location>
        <begin position="461"/>
        <end position="492"/>
    </location>
</feature>
<comment type="caution">
    <text evidence="2">The sequence shown here is derived from an EMBL/GenBank/DDBJ whole genome shotgun (WGS) entry which is preliminary data.</text>
</comment>
<protein>
    <submittedName>
        <fullName evidence="2">Uncharacterized protein</fullName>
    </submittedName>
</protein>
<dbReference type="EMBL" id="PKSG01000736">
    <property type="protein sequence ID" value="POR33111.1"/>
    <property type="molecule type" value="Genomic_DNA"/>
</dbReference>
<feature type="compositionally biased region" description="Low complexity" evidence="1">
    <location>
        <begin position="45"/>
        <end position="63"/>
    </location>
</feature>
<accession>A0A2S4KSH0</accession>
<feature type="region of interest" description="Disordered" evidence="1">
    <location>
        <begin position="527"/>
        <end position="568"/>
    </location>
</feature>
<proteinExistence type="predicted"/>
<feature type="compositionally biased region" description="Low complexity" evidence="1">
    <location>
        <begin position="87"/>
        <end position="107"/>
    </location>
</feature>
<feature type="region of interest" description="Disordered" evidence="1">
    <location>
        <begin position="1"/>
        <end position="74"/>
    </location>
</feature>
<name>A0A2S4KSH0_9HYPO</name>
<evidence type="ECO:0000313" key="2">
    <source>
        <dbReference type="EMBL" id="POR33111.1"/>
    </source>
</evidence>
<feature type="region of interest" description="Disordered" evidence="1">
    <location>
        <begin position="289"/>
        <end position="323"/>
    </location>
</feature>
<dbReference type="STRING" id="94208.A0A2S4KSH0"/>
<feature type="compositionally biased region" description="Basic residues" evidence="1">
    <location>
        <begin position="28"/>
        <end position="38"/>
    </location>
</feature>
<feature type="compositionally biased region" description="Basic residues" evidence="1">
    <location>
        <begin position="165"/>
        <end position="178"/>
    </location>
</feature>
<dbReference type="InterPro" id="IPR034443">
    <property type="entry name" value="PB1A10.08"/>
</dbReference>
<dbReference type="AlphaFoldDB" id="A0A2S4KSH0"/>
<sequence>MRSLLFSGLSRPGAASPTASSSPSHSNSHSHSHSHPHTRTIPSKPAAAASTASPWSSSTGAGSRTPKHAPCKPDDAAVTVTVTPIRSASSSTCSSSAASVVSSATSSEFHAAMAKRGRAKREASSSPSSPSPPGTTTTSLCRPATPTSPVQIPVKHSSRETAHGAVKRHAAHRRRHPRDMHSPESLSPSLAALLAGTDIPRRTRRRRRSDKPLTVDEIVSDQHVSEKDLSLTLGRGPMDLLLSPPEDLADDYVSASESNVGSAMARTTSADSIPSLGDSFVTDIVSSLDTPGSVGSSSHRRRLSPMRRSLEPVRSPPDATEEHPLAANGVGLDNMDLDVFVQPADEADKPQFLEPFKPLRSVFKSNLTASLRALRSAAKSFSGINFPSIPPDDLLTRSILTIDPNVPYADERRPPVTEEMPSAELRRYLNPTTSSHIDPQPKPSRPFVASIQMQTYKVQRSRSPQSSLRSPYPATSPQTASTASPTQQQQQARSGHQTPVPGMRQREMRENPDFIRIAVMEMAMRRRGKLDSQRPGRARWALPPRRPSMKPYEIGPNGVPARWTPVSN</sequence>